<proteinExistence type="predicted"/>
<sequence length="104" mass="12178">MKLRVHLNHVITEERATWTLQFERKCLTTERTTHSEDNATHACHEGHEKLQYQFSRCGLRVTVVDAVRMEHTTTATSNNRALGRRRMLLMSLEPNCYLPLNSRK</sequence>
<protein>
    <submittedName>
        <fullName evidence="1">Uncharacterized protein</fullName>
    </submittedName>
</protein>
<dbReference type="HOGENOM" id="CLU_2249415_0_0_1"/>
<organism evidence="1 2">
    <name type="scientific">Amanita muscaria (strain Koide BX008)</name>
    <dbReference type="NCBI Taxonomy" id="946122"/>
    <lineage>
        <taxon>Eukaryota</taxon>
        <taxon>Fungi</taxon>
        <taxon>Dikarya</taxon>
        <taxon>Basidiomycota</taxon>
        <taxon>Agaricomycotina</taxon>
        <taxon>Agaricomycetes</taxon>
        <taxon>Agaricomycetidae</taxon>
        <taxon>Agaricales</taxon>
        <taxon>Pluteineae</taxon>
        <taxon>Amanitaceae</taxon>
        <taxon>Amanita</taxon>
    </lineage>
</organism>
<dbReference type="Proteomes" id="UP000054549">
    <property type="component" value="Unassembled WGS sequence"/>
</dbReference>
<dbReference type="AlphaFoldDB" id="A0A0C2X3I0"/>
<dbReference type="EMBL" id="KN818261">
    <property type="protein sequence ID" value="KIL63278.1"/>
    <property type="molecule type" value="Genomic_DNA"/>
</dbReference>
<gene>
    <name evidence="1" type="ORF">M378DRAFT_727447</name>
</gene>
<evidence type="ECO:0000313" key="2">
    <source>
        <dbReference type="Proteomes" id="UP000054549"/>
    </source>
</evidence>
<accession>A0A0C2X3I0</accession>
<keyword evidence="2" id="KW-1185">Reference proteome</keyword>
<dbReference type="InParanoid" id="A0A0C2X3I0"/>
<name>A0A0C2X3I0_AMAMK</name>
<reference evidence="1 2" key="1">
    <citation type="submission" date="2014-04" db="EMBL/GenBank/DDBJ databases">
        <title>Evolutionary Origins and Diversification of the Mycorrhizal Mutualists.</title>
        <authorList>
            <consortium name="DOE Joint Genome Institute"/>
            <consortium name="Mycorrhizal Genomics Consortium"/>
            <person name="Kohler A."/>
            <person name="Kuo A."/>
            <person name="Nagy L.G."/>
            <person name="Floudas D."/>
            <person name="Copeland A."/>
            <person name="Barry K.W."/>
            <person name="Cichocki N."/>
            <person name="Veneault-Fourrey C."/>
            <person name="LaButti K."/>
            <person name="Lindquist E.A."/>
            <person name="Lipzen A."/>
            <person name="Lundell T."/>
            <person name="Morin E."/>
            <person name="Murat C."/>
            <person name="Riley R."/>
            <person name="Ohm R."/>
            <person name="Sun H."/>
            <person name="Tunlid A."/>
            <person name="Henrissat B."/>
            <person name="Grigoriev I.V."/>
            <person name="Hibbett D.S."/>
            <person name="Martin F."/>
        </authorList>
    </citation>
    <scope>NUCLEOTIDE SEQUENCE [LARGE SCALE GENOMIC DNA]</scope>
    <source>
        <strain evidence="1 2">Koide BX008</strain>
    </source>
</reference>
<evidence type="ECO:0000313" key="1">
    <source>
        <dbReference type="EMBL" id="KIL63278.1"/>
    </source>
</evidence>